<protein>
    <recommendedName>
        <fullName evidence="1">TnsA endonuclease N-terminal domain-containing protein</fullName>
    </recommendedName>
</protein>
<dbReference type="Proteomes" id="UP000574769">
    <property type="component" value="Unassembled WGS sequence"/>
</dbReference>
<organism evidence="2 3">
    <name type="scientific">Sphingomonas abaci</name>
    <dbReference type="NCBI Taxonomy" id="237611"/>
    <lineage>
        <taxon>Bacteria</taxon>
        <taxon>Pseudomonadati</taxon>
        <taxon>Pseudomonadota</taxon>
        <taxon>Alphaproteobacteria</taxon>
        <taxon>Sphingomonadales</taxon>
        <taxon>Sphingomonadaceae</taxon>
        <taxon>Sphingomonas</taxon>
    </lineage>
</organism>
<dbReference type="AlphaFoldDB" id="A0A7W7EWM7"/>
<dbReference type="Pfam" id="PF08722">
    <property type="entry name" value="Tn7_TnsA-like_N"/>
    <property type="match status" value="1"/>
</dbReference>
<evidence type="ECO:0000259" key="1">
    <source>
        <dbReference type="Pfam" id="PF08722"/>
    </source>
</evidence>
<keyword evidence="3" id="KW-1185">Reference proteome</keyword>
<dbReference type="EMBL" id="JACHNY010000001">
    <property type="protein sequence ID" value="MBB4616728.1"/>
    <property type="molecule type" value="Genomic_DNA"/>
</dbReference>
<evidence type="ECO:0000313" key="3">
    <source>
        <dbReference type="Proteomes" id="UP000574769"/>
    </source>
</evidence>
<gene>
    <name evidence="2" type="ORF">GGQ96_000834</name>
</gene>
<name>A0A7W7EWM7_9SPHN</name>
<reference evidence="2 3" key="1">
    <citation type="submission" date="2020-08" db="EMBL/GenBank/DDBJ databases">
        <title>Genomic Encyclopedia of Type Strains, Phase IV (KMG-IV): sequencing the most valuable type-strain genomes for metagenomic binning, comparative biology and taxonomic classification.</title>
        <authorList>
            <person name="Goeker M."/>
        </authorList>
    </citation>
    <scope>NUCLEOTIDE SEQUENCE [LARGE SCALE GENOMIC DNA]</scope>
    <source>
        <strain evidence="2 3">DSM 15867</strain>
    </source>
</reference>
<accession>A0A7W7EWM7</accession>
<dbReference type="InterPro" id="IPR014833">
    <property type="entry name" value="TnsA_N"/>
</dbReference>
<comment type="caution">
    <text evidence="2">The sequence shown here is derived from an EMBL/GenBank/DDBJ whole genome shotgun (WGS) entry which is preliminary data.</text>
</comment>
<evidence type="ECO:0000313" key="2">
    <source>
        <dbReference type="EMBL" id="MBB4616728.1"/>
    </source>
</evidence>
<proteinExistence type="predicted"/>
<feature type="domain" description="TnsA endonuclease N-terminal" evidence="1">
    <location>
        <begin position="3"/>
        <end position="72"/>
    </location>
</feature>
<sequence length="182" mass="20679">MREPFSIRFLEQRSGKDRVYTPDFLVSLRSGPIAELLVEVKRHEDERRYELRDAARHDAARLWAEQRQARYFDVITDKWMTAVGLDQFRLIHAHAATRFDVVVAAEIVNEISELGWLTTLSVCERLGAASGLTWNRAMPMMLALVAAGQLRFDVRQALTLESPIYAGSIPNPFDDLGSDEST</sequence>